<evidence type="ECO:0000313" key="1">
    <source>
        <dbReference type="EMBL" id="PVU89481.1"/>
    </source>
</evidence>
<protein>
    <submittedName>
        <fullName evidence="1">Uncharacterized protein</fullName>
    </submittedName>
</protein>
<dbReference type="SUPFAM" id="SSF50978">
    <property type="entry name" value="WD40 repeat-like"/>
    <property type="match status" value="1"/>
</dbReference>
<dbReference type="InterPro" id="IPR015943">
    <property type="entry name" value="WD40/YVTN_repeat-like_dom_sf"/>
</dbReference>
<evidence type="ECO:0000313" key="2">
    <source>
        <dbReference type="Proteomes" id="UP000245609"/>
    </source>
</evidence>
<reference evidence="1 2" key="1">
    <citation type="journal article" date="2018" name="MBio">
        <title>Comparative Genomics Reveals the Core Gene Toolbox for the Fungus-Insect Symbiosis.</title>
        <authorList>
            <person name="Wang Y."/>
            <person name="Stata M."/>
            <person name="Wang W."/>
            <person name="Stajich J.E."/>
            <person name="White M.M."/>
            <person name="Moncalvo J.M."/>
        </authorList>
    </citation>
    <scope>NUCLEOTIDE SEQUENCE [LARGE SCALE GENOMIC DNA]</scope>
    <source>
        <strain evidence="1 2">SC-DP-2</strain>
    </source>
</reference>
<keyword evidence="2" id="KW-1185">Reference proteome</keyword>
<sequence length="380" mass="42933">MITPISHTSANLLESFKGSANAPHLEDPQYPFWISYKQPFLLCKAVIDHYNLYTVRSQNEQDPSSSSQISLLKTERLDGNCTVVDFSPRDNVIVLLRNNSDIIVQSIEDQTVLFEQESRGQITSVNIKGDYIITSKINGAICFVKLLDNSKAISLDSKWQFKIYSFTDDSINAIEFTQQNLLFPTSATEKLSKMGLFFDIEREVDKLETSSAYPTPQIHPQGFEVWPMPVLSHSSGAAAKHCYFMTSWSETRAQYSRLTFSVDENQKELSPLIESRILTSTKECLFKSVHPRHLFVRERGILNTNAHIIELPVQDTPAAGSIISFDVPDEKVSFTDLTTFKANFGITESDPDSEVLFASIDTNNLILLTSDGKIHYFEFK</sequence>
<accession>A0A2T9YAX4</accession>
<gene>
    <name evidence="1" type="ORF">BB560_006292</name>
</gene>
<dbReference type="EMBL" id="MBFS01003042">
    <property type="protein sequence ID" value="PVU89481.1"/>
    <property type="molecule type" value="Genomic_DNA"/>
</dbReference>
<name>A0A2T9YAX4_9FUNG</name>
<dbReference type="Proteomes" id="UP000245609">
    <property type="component" value="Unassembled WGS sequence"/>
</dbReference>
<dbReference type="Gene3D" id="2.130.10.10">
    <property type="entry name" value="YVTN repeat-like/Quinoprotein amine dehydrogenase"/>
    <property type="match status" value="1"/>
</dbReference>
<dbReference type="OrthoDB" id="5550928at2759"/>
<organism evidence="1 2">
    <name type="scientific">Smittium megazygosporum</name>
    <dbReference type="NCBI Taxonomy" id="133381"/>
    <lineage>
        <taxon>Eukaryota</taxon>
        <taxon>Fungi</taxon>
        <taxon>Fungi incertae sedis</taxon>
        <taxon>Zoopagomycota</taxon>
        <taxon>Kickxellomycotina</taxon>
        <taxon>Harpellomycetes</taxon>
        <taxon>Harpellales</taxon>
        <taxon>Legeriomycetaceae</taxon>
        <taxon>Smittium</taxon>
    </lineage>
</organism>
<dbReference type="InterPro" id="IPR036322">
    <property type="entry name" value="WD40_repeat_dom_sf"/>
</dbReference>
<proteinExistence type="predicted"/>
<dbReference type="AlphaFoldDB" id="A0A2T9YAX4"/>
<comment type="caution">
    <text evidence="1">The sequence shown here is derived from an EMBL/GenBank/DDBJ whole genome shotgun (WGS) entry which is preliminary data.</text>
</comment>